<reference evidence="1 2" key="1">
    <citation type="submission" date="2014-11" db="EMBL/GenBank/DDBJ databases">
        <title>A Rickettsiales Symbiont of Amoebae With Ancient Features.</title>
        <authorList>
            <person name="Schulz F."/>
            <person name="Martijn J."/>
            <person name="Wascher F."/>
            <person name="Kostanjsek R."/>
            <person name="Ettema T.J."/>
            <person name="Horn M."/>
        </authorList>
    </citation>
    <scope>NUCLEOTIDE SEQUENCE [LARGE SCALE GENOMIC DNA]</scope>
    <source>
        <strain evidence="1 2">UWC36</strain>
    </source>
</reference>
<keyword evidence="2" id="KW-1185">Reference proteome</keyword>
<dbReference type="AlphaFoldDB" id="A0A0C1QEY3"/>
<evidence type="ECO:0000313" key="1">
    <source>
        <dbReference type="EMBL" id="KIE04089.1"/>
    </source>
</evidence>
<sequence>MKKGSYESLRSQVMANTNLEEGSTEVAKVITESAPKFTADFKNNLSNNLNELSKHYASDPNGNITNEVNKTHSKVPEEIDKVRSNTNKEELKLNKEYKETKNTLHTVKAAKNILKEEKE</sequence>
<dbReference type="EMBL" id="JSWE01000233">
    <property type="protein sequence ID" value="KIE04089.1"/>
    <property type="molecule type" value="Genomic_DNA"/>
</dbReference>
<accession>A0A0C1QEY3</accession>
<dbReference type="STRING" id="86105.NF27_JQ00020"/>
<name>A0A0C1QEY3_9RICK</name>
<dbReference type="RefSeq" id="WP_152606916.1">
    <property type="nucleotide sequence ID" value="NZ_JSWE01000233.1"/>
</dbReference>
<dbReference type="Proteomes" id="UP000031258">
    <property type="component" value="Unassembled WGS sequence"/>
</dbReference>
<evidence type="ECO:0000313" key="2">
    <source>
        <dbReference type="Proteomes" id="UP000031258"/>
    </source>
</evidence>
<organism evidence="1 2">
    <name type="scientific">Candidatus Jidaibacter acanthamoebae</name>
    <dbReference type="NCBI Taxonomy" id="86105"/>
    <lineage>
        <taxon>Bacteria</taxon>
        <taxon>Pseudomonadati</taxon>
        <taxon>Pseudomonadota</taxon>
        <taxon>Alphaproteobacteria</taxon>
        <taxon>Rickettsiales</taxon>
        <taxon>Candidatus Midichloriaceae</taxon>
        <taxon>Candidatus Jidaibacter</taxon>
    </lineage>
</organism>
<proteinExistence type="predicted"/>
<gene>
    <name evidence="1" type="ORF">NF27_JQ00020</name>
</gene>
<protein>
    <submittedName>
        <fullName evidence="1">Uncharacterized protein</fullName>
    </submittedName>
</protein>
<comment type="caution">
    <text evidence="1">The sequence shown here is derived from an EMBL/GenBank/DDBJ whole genome shotgun (WGS) entry which is preliminary data.</text>
</comment>